<protein>
    <submittedName>
        <fullName evidence="2">Uncharacterized protein</fullName>
    </submittedName>
</protein>
<comment type="caution">
    <text evidence="2">The sequence shown here is derived from an EMBL/GenBank/DDBJ whole genome shotgun (WGS) entry which is preliminary data.</text>
</comment>
<name>A0A5J4UBR4_9EUKA</name>
<reference evidence="2 3" key="1">
    <citation type="submission" date="2019-03" db="EMBL/GenBank/DDBJ databases">
        <title>Single cell metagenomics reveals metabolic interactions within the superorganism composed of flagellate Streblomastix strix and complex community of Bacteroidetes bacteria on its surface.</title>
        <authorList>
            <person name="Treitli S.C."/>
            <person name="Kolisko M."/>
            <person name="Husnik F."/>
            <person name="Keeling P."/>
            <person name="Hampl V."/>
        </authorList>
    </citation>
    <scope>NUCLEOTIDE SEQUENCE [LARGE SCALE GENOMIC DNA]</scope>
    <source>
        <strain evidence="2">ST1C</strain>
    </source>
</reference>
<gene>
    <name evidence="2" type="ORF">EZS28_036506</name>
</gene>
<dbReference type="Proteomes" id="UP000324800">
    <property type="component" value="Unassembled WGS sequence"/>
</dbReference>
<feature type="non-terminal residue" evidence="2">
    <location>
        <position position="1"/>
    </location>
</feature>
<evidence type="ECO:0000313" key="3">
    <source>
        <dbReference type="Proteomes" id="UP000324800"/>
    </source>
</evidence>
<dbReference type="EMBL" id="SNRW01017793">
    <property type="protein sequence ID" value="KAA6367967.1"/>
    <property type="molecule type" value="Genomic_DNA"/>
</dbReference>
<dbReference type="AlphaFoldDB" id="A0A5J4UBR4"/>
<feature type="region of interest" description="Disordered" evidence="1">
    <location>
        <begin position="1"/>
        <end position="26"/>
    </location>
</feature>
<feature type="compositionally biased region" description="Basic and acidic residues" evidence="1">
    <location>
        <begin position="1"/>
        <end position="15"/>
    </location>
</feature>
<sequence length="26" mass="2914">LSRGQTEEQGRDIVRSAKIGLENNDK</sequence>
<evidence type="ECO:0000256" key="1">
    <source>
        <dbReference type="SAM" id="MobiDB-lite"/>
    </source>
</evidence>
<evidence type="ECO:0000313" key="2">
    <source>
        <dbReference type="EMBL" id="KAA6367967.1"/>
    </source>
</evidence>
<organism evidence="2 3">
    <name type="scientific">Streblomastix strix</name>
    <dbReference type="NCBI Taxonomy" id="222440"/>
    <lineage>
        <taxon>Eukaryota</taxon>
        <taxon>Metamonada</taxon>
        <taxon>Preaxostyla</taxon>
        <taxon>Oxymonadida</taxon>
        <taxon>Streblomastigidae</taxon>
        <taxon>Streblomastix</taxon>
    </lineage>
</organism>
<proteinExistence type="predicted"/>
<accession>A0A5J4UBR4</accession>